<dbReference type="STRING" id="1423782.FD32_GL001722"/>
<protein>
    <recommendedName>
        <fullName evidence="1">HTH cro/C1-type domain-containing protein</fullName>
    </recommendedName>
</protein>
<gene>
    <name evidence="2" type="ORF">FD32_GL001722</name>
</gene>
<dbReference type="Gene3D" id="1.10.260.40">
    <property type="entry name" value="lambda repressor-like DNA-binding domains"/>
    <property type="match status" value="1"/>
</dbReference>
<dbReference type="InterPro" id="IPR010982">
    <property type="entry name" value="Lambda_DNA-bd_dom_sf"/>
</dbReference>
<dbReference type="CDD" id="cd00093">
    <property type="entry name" value="HTH_XRE"/>
    <property type="match status" value="1"/>
</dbReference>
<name>A0A0R1XL36_9LACO</name>
<sequence length="92" mass="10113">MMMATWNDMKSNLTSIKSDEMTAIESLAYLHAQRVKKGISQVELANRIGMSQPQLAKIENMSSIPSFSTLTRYAKGLGLVATVSFKPMATTI</sequence>
<dbReference type="Pfam" id="PF01381">
    <property type="entry name" value="HTH_3"/>
    <property type="match status" value="1"/>
</dbReference>
<dbReference type="SUPFAM" id="SSF47413">
    <property type="entry name" value="lambda repressor-like DNA-binding domains"/>
    <property type="match status" value="1"/>
</dbReference>
<dbReference type="AlphaFoldDB" id="A0A0R1XL36"/>
<comment type="caution">
    <text evidence="2">The sequence shown here is derived from an EMBL/GenBank/DDBJ whole genome shotgun (WGS) entry which is preliminary data.</text>
</comment>
<evidence type="ECO:0000313" key="2">
    <source>
        <dbReference type="EMBL" id="KRM28619.1"/>
    </source>
</evidence>
<dbReference type="InterPro" id="IPR001387">
    <property type="entry name" value="Cro/C1-type_HTH"/>
</dbReference>
<dbReference type="GO" id="GO:0003677">
    <property type="term" value="F:DNA binding"/>
    <property type="evidence" value="ECO:0007669"/>
    <property type="project" value="InterPro"/>
</dbReference>
<dbReference type="PROSITE" id="PS50943">
    <property type="entry name" value="HTH_CROC1"/>
    <property type="match status" value="1"/>
</dbReference>
<dbReference type="EMBL" id="AZGM01000040">
    <property type="protein sequence ID" value="KRM28619.1"/>
    <property type="molecule type" value="Genomic_DNA"/>
</dbReference>
<proteinExistence type="predicted"/>
<evidence type="ECO:0000259" key="1">
    <source>
        <dbReference type="PROSITE" id="PS50943"/>
    </source>
</evidence>
<organism evidence="2 3">
    <name type="scientific">Limosilactobacillus panis DSM 6035</name>
    <dbReference type="NCBI Taxonomy" id="1423782"/>
    <lineage>
        <taxon>Bacteria</taxon>
        <taxon>Bacillati</taxon>
        <taxon>Bacillota</taxon>
        <taxon>Bacilli</taxon>
        <taxon>Lactobacillales</taxon>
        <taxon>Lactobacillaceae</taxon>
        <taxon>Limosilactobacillus</taxon>
    </lineage>
</organism>
<dbReference type="Proteomes" id="UP000051412">
    <property type="component" value="Unassembled WGS sequence"/>
</dbReference>
<evidence type="ECO:0000313" key="3">
    <source>
        <dbReference type="Proteomes" id="UP000051412"/>
    </source>
</evidence>
<reference evidence="2 3" key="1">
    <citation type="journal article" date="2015" name="Genome Announc.">
        <title>Expanding the biotechnology potential of lactobacilli through comparative genomics of 213 strains and associated genera.</title>
        <authorList>
            <person name="Sun Z."/>
            <person name="Harris H.M."/>
            <person name="McCann A."/>
            <person name="Guo C."/>
            <person name="Argimon S."/>
            <person name="Zhang W."/>
            <person name="Yang X."/>
            <person name="Jeffery I.B."/>
            <person name="Cooney J.C."/>
            <person name="Kagawa T.F."/>
            <person name="Liu W."/>
            <person name="Song Y."/>
            <person name="Salvetti E."/>
            <person name="Wrobel A."/>
            <person name="Rasinkangas P."/>
            <person name="Parkhill J."/>
            <person name="Rea M.C."/>
            <person name="O'Sullivan O."/>
            <person name="Ritari J."/>
            <person name="Douillard F.P."/>
            <person name="Paul Ross R."/>
            <person name="Yang R."/>
            <person name="Briner A.E."/>
            <person name="Felis G.E."/>
            <person name="de Vos W.M."/>
            <person name="Barrangou R."/>
            <person name="Klaenhammer T.R."/>
            <person name="Caufield P.W."/>
            <person name="Cui Y."/>
            <person name="Zhang H."/>
            <person name="O'Toole P.W."/>
        </authorList>
    </citation>
    <scope>NUCLEOTIDE SEQUENCE [LARGE SCALE GENOMIC DNA]</scope>
    <source>
        <strain evidence="2 3">DSM 6035</strain>
    </source>
</reference>
<feature type="domain" description="HTH cro/C1-type" evidence="1">
    <location>
        <begin position="30"/>
        <end position="83"/>
    </location>
</feature>
<keyword evidence="3" id="KW-1185">Reference proteome</keyword>
<accession>A0A0R1XL36</accession>
<dbReference type="PATRIC" id="fig|1423782.4.peg.1795"/>
<dbReference type="SMART" id="SM00530">
    <property type="entry name" value="HTH_XRE"/>
    <property type="match status" value="1"/>
</dbReference>